<dbReference type="KEGG" id="lgi:LOTGIDRAFT_123653"/>
<dbReference type="OMA" id="AKIHIDQ"/>
<dbReference type="AlphaFoldDB" id="V4BNC6"/>
<dbReference type="STRING" id="225164.V4BNC6"/>
<evidence type="ECO:0000259" key="1">
    <source>
        <dbReference type="PROSITE" id="PS50181"/>
    </source>
</evidence>
<dbReference type="SUPFAM" id="SSF52047">
    <property type="entry name" value="RNI-like"/>
    <property type="match status" value="1"/>
</dbReference>
<sequence length="488" mass="56470">ITIEKIPEKLVLNAFSFLKHRELGKVAQVCRKWRLLAYDSRLWKSVSLRPEYSGLHVNNVETLLALINLRFGPTLHYIELPCDLITAPIMQELSNKSPNLRYMVLDFSNAMQLHDFNDMNAFPCNLRSLCICLSEVIFLEGFMRRIYSCLSSLEVLHLIGTFEMSTESEEDVYEVINISKIKAHTPNLKIVNFYGISFLDDSHIELLTSNCIHLECLALNFCLRIKGASFKTLIQRCKKLKTLLLQHCGLEDQMMTAVAWETSQITELDLTSTELSTDCLDSVLSRMPGFTYLGLGHCEFFTDKVLEKLMEKGKLVRLQAIDISHTHALSENTLYHFVHNHGYNLRGLMLAGKSKLTENFWLMVIRYLKNIKVCVLGTANGWFLKMQSRVHVDQIVEAFAQQCPRMERLEIQWDPDTIRYSDKSSKFIDHLRLRCPHLRSFTLSDGEYYEMVKSNFERADRVKVVRTTTNYTTSIVCLLNNYKDLLFN</sequence>
<evidence type="ECO:0000313" key="3">
    <source>
        <dbReference type="Proteomes" id="UP000030746"/>
    </source>
</evidence>
<dbReference type="SUPFAM" id="SSF81383">
    <property type="entry name" value="F-box domain"/>
    <property type="match status" value="1"/>
</dbReference>
<dbReference type="Gene3D" id="3.80.10.10">
    <property type="entry name" value="Ribonuclease Inhibitor"/>
    <property type="match status" value="2"/>
</dbReference>
<keyword evidence="3" id="KW-1185">Reference proteome</keyword>
<dbReference type="InterPro" id="IPR032675">
    <property type="entry name" value="LRR_dom_sf"/>
</dbReference>
<organism evidence="2 3">
    <name type="scientific">Lottia gigantea</name>
    <name type="common">Giant owl limpet</name>
    <dbReference type="NCBI Taxonomy" id="225164"/>
    <lineage>
        <taxon>Eukaryota</taxon>
        <taxon>Metazoa</taxon>
        <taxon>Spiralia</taxon>
        <taxon>Lophotrochozoa</taxon>
        <taxon>Mollusca</taxon>
        <taxon>Gastropoda</taxon>
        <taxon>Patellogastropoda</taxon>
        <taxon>Lottioidea</taxon>
        <taxon>Lottiidae</taxon>
        <taxon>Lottia</taxon>
    </lineage>
</organism>
<dbReference type="GeneID" id="20232278"/>
<dbReference type="InterPro" id="IPR001810">
    <property type="entry name" value="F-box_dom"/>
</dbReference>
<gene>
    <name evidence="2" type="ORF">LOTGIDRAFT_123653</name>
</gene>
<dbReference type="EMBL" id="KB202444">
    <property type="protein sequence ID" value="ESO90344.1"/>
    <property type="molecule type" value="Genomic_DNA"/>
</dbReference>
<evidence type="ECO:0000313" key="2">
    <source>
        <dbReference type="EMBL" id="ESO90344.1"/>
    </source>
</evidence>
<dbReference type="PROSITE" id="PS50181">
    <property type="entry name" value="FBOX"/>
    <property type="match status" value="1"/>
</dbReference>
<proteinExistence type="predicted"/>
<dbReference type="InterPro" id="IPR057207">
    <property type="entry name" value="FBXL15_LRR"/>
</dbReference>
<accession>V4BNC6</accession>
<dbReference type="Gene3D" id="1.20.1280.50">
    <property type="match status" value="1"/>
</dbReference>
<feature type="domain" description="F-box" evidence="1">
    <location>
        <begin position="1"/>
        <end position="46"/>
    </location>
</feature>
<protein>
    <recommendedName>
        <fullName evidence="1">F-box domain-containing protein</fullName>
    </recommendedName>
</protein>
<reference evidence="2 3" key="1">
    <citation type="journal article" date="2013" name="Nature">
        <title>Insights into bilaterian evolution from three spiralian genomes.</title>
        <authorList>
            <person name="Simakov O."/>
            <person name="Marletaz F."/>
            <person name="Cho S.J."/>
            <person name="Edsinger-Gonzales E."/>
            <person name="Havlak P."/>
            <person name="Hellsten U."/>
            <person name="Kuo D.H."/>
            <person name="Larsson T."/>
            <person name="Lv J."/>
            <person name="Arendt D."/>
            <person name="Savage R."/>
            <person name="Osoegawa K."/>
            <person name="de Jong P."/>
            <person name="Grimwood J."/>
            <person name="Chapman J.A."/>
            <person name="Shapiro H."/>
            <person name="Aerts A."/>
            <person name="Otillar R.P."/>
            <person name="Terry A.Y."/>
            <person name="Boore J.L."/>
            <person name="Grigoriev I.V."/>
            <person name="Lindberg D.R."/>
            <person name="Seaver E.C."/>
            <person name="Weisblat D.A."/>
            <person name="Putnam N.H."/>
            <person name="Rokhsar D.S."/>
        </authorList>
    </citation>
    <scope>NUCLEOTIDE SEQUENCE [LARGE SCALE GENOMIC DNA]</scope>
</reference>
<name>V4BNC6_LOTGI</name>
<dbReference type="Proteomes" id="UP000030746">
    <property type="component" value="Unassembled WGS sequence"/>
</dbReference>
<dbReference type="GO" id="GO:0031398">
    <property type="term" value="P:positive regulation of protein ubiquitination"/>
    <property type="evidence" value="ECO:0007669"/>
    <property type="project" value="TreeGrafter"/>
</dbReference>
<dbReference type="Pfam" id="PF12937">
    <property type="entry name" value="F-box-like"/>
    <property type="match status" value="1"/>
</dbReference>
<dbReference type="HOGENOM" id="CLU_030060_0_0_1"/>
<dbReference type="PANTHER" id="PTHR20933">
    <property type="entry name" value="F-BOX ONLY PROTEIN 33"/>
    <property type="match status" value="1"/>
</dbReference>
<dbReference type="OrthoDB" id="3219396at2759"/>
<dbReference type="CTD" id="20232278"/>
<feature type="non-terminal residue" evidence="2">
    <location>
        <position position="1"/>
    </location>
</feature>
<dbReference type="RefSeq" id="XP_009059015.1">
    <property type="nucleotide sequence ID" value="XM_009060767.1"/>
</dbReference>
<dbReference type="PANTHER" id="PTHR20933:SF4">
    <property type="entry name" value="F-BOX INVOLVED IN POLYQ PATHOGENESIS, ISOFORM A"/>
    <property type="match status" value="1"/>
</dbReference>
<dbReference type="Pfam" id="PF25372">
    <property type="entry name" value="DUF7885"/>
    <property type="match status" value="1"/>
</dbReference>
<dbReference type="InterPro" id="IPR036047">
    <property type="entry name" value="F-box-like_dom_sf"/>
</dbReference>